<reference evidence="14" key="1">
    <citation type="journal article" date="2023" name="Mol. Biol. Evol.">
        <title>Third-Generation Sequencing Reveals the Adaptive Role of the Epigenome in Three Deep-Sea Polychaetes.</title>
        <authorList>
            <person name="Perez M."/>
            <person name="Aroh O."/>
            <person name="Sun Y."/>
            <person name="Lan Y."/>
            <person name="Juniper S.K."/>
            <person name="Young C.R."/>
            <person name="Angers B."/>
            <person name="Qian P.Y."/>
        </authorList>
    </citation>
    <scope>NUCLEOTIDE SEQUENCE</scope>
    <source>
        <strain evidence="14">R07B-5</strain>
    </source>
</reference>
<evidence type="ECO:0000256" key="3">
    <source>
        <dbReference type="ARBA" id="ARBA00022461"/>
    </source>
</evidence>
<feature type="transmembrane region" description="Helical" evidence="13">
    <location>
        <begin position="33"/>
        <end position="58"/>
    </location>
</feature>
<name>A0AAD9JYV5_RIDPI</name>
<dbReference type="Gene3D" id="2.60.470.10">
    <property type="entry name" value="Acid-sensing ion channels like domains"/>
    <property type="match status" value="1"/>
</dbReference>
<evidence type="ECO:0008006" key="16">
    <source>
        <dbReference type="Google" id="ProtNLM"/>
    </source>
</evidence>
<evidence type="ECO:0000256" key="4">
    <source>
        <dbReference type="ARBA" id="ARBA00022692"/>
    </source>
</evidence>
<evidence type="ECO:0000256" key="5">
    <source>
        <dbReference type="ARBA" id="ARBA00022989"/>
    </source>
</evidence>
<dbReference type="Pfam" id="PF00858">
    <property type="entry name" value="ASC"/>
    <property type="match status" value="1"/>
</dbReference>
<gene>
    <name evidence="14" type="ORF">NP493_1559g00035</name>
</gene>
<evidence type="ECO:0000256" key="13">
    <source>
        <dbReference type="SAM" id="Phobius"/>
    </source>
</evidence>
<evidence type="ECO:0000313" key="14">
    <source>
        <dbReference type="EMBL" id="KAK2161794.1"/>
    </source>
</evidence>
<dbReference type="PROSITE" id="PS01206">
    <property type="entry name" value="ASC"/>
    <property type="match status" value="1"/>
</dbReference>
<keyword evidence="5 13" id="KW-1133">Transmembrane helix</keyword>
<comment type="subcellular location">
    <subcellularLocation>
        <location evidence="1">Membrane</location>
        <topology evidence="1">Multi-pass membrane protein</topology>
    </subcellularLocation>
</comment>
<evidence type="ECO:0000256" key="11">
    <source>
        <dbReference type="RuleBase" id="RU000679"/>
    </source>
</evidence>
<accession>A0AAD9JYV5</accession>
<evidence type="ECO:0000256" key="7">
    <source>
        <dbReference type="ARBA" id="ARBA00023065"/>
    </source>
</evidence>
<proteinExistence type="inferred from homology"/>
<evidence type="ECO:0000256" key="12">
    <source>
        <dbReference type="SAM" id="MobiDB-lite"/>
    </source>
</evidence>
<dbReference type="GO" id="GO:0005886">
    <property type="term" value="C:plasma membrane"/>
    <property type="evidence" value="ECO:0007669"/>
    <property type="project" value="TreeGrafter"/>
</dbReference>
<dbReference type="EMBL" id="JAODUO010001559">
    <property type="protein sequence ID" value="KAK2161794.1"/>
    <property type="molecule type" value="Genomic_DNA"/>
</dbReference>
<keyword evidence="8 13" id="KW-0472">Membrane</keyword>
<dbReference type="InterPro" id="IPR020903">
    <property type="entry name" value="ENaC_CS"/>
</dbReference>
<keyword evidence="15" id="KW-1185">Reference proteome</keyword>
<comment type="caution">
    <text evidence="14">The sequence shown here is derived from an EMBL/GenBank/DDBJ whole genome shotgun (WGS) entry which is preliminary data.</text>
</comment>
<sequence length="535" mass="60360">MAVREVLDDFASKTTMHGIPNVIGSLSTLSRCFWSLICIAAGVMVSMQMTVLMTRYFAYPKKVTVEVVPTPVPFPAISICNMRNLDCHILNMLNRKFIADHQPINHVNTSSDPFVRDYMTIVAKYAPLWYLDEFIVNCHFGGKNCDRARSFVRFFDPYYFNCFTYTSETASLGEHPKHLPLSEGIENGWSSIVFSGNGMLDRNKASEGVRVVVHPPDTEPFPFAEGFDVPPGFSASFGVRPRKNVRIGEPYGRCHERNPFETESGTGRRRQYRGIACQKMCLQSHIIRKCNCSDASLPTLPGTKVASCRQSDAFPTSCMHEASIHCLNKCRCYPPCSEVFYDISYSLSKWPAGGYEGDAAYFDVFHVERFRDRFLGTPKYNIVSEYFTDKTREQGMKDFARLNVYIADSSVVITTETPDYLSTQLVSDIGGQLGLWVGISVITLAEVFQLAFSLIRYVLSAERRQLRFGGGGAAGSDVTQKKDSNAGLENGDATERRQFLEKFDVERYQNRAAETPGKLDESRYGQVYEKWDVNR</sequence>
<protein>
    <recommendedName>
        <fullName evidence="16">Amiloride-sensitive sodium channel</fullName>
    </recommendedName>
</protein>
<dbReference type="InterPro" id="IPR001873">
    <property type="entry name" value="ENaC"/>
</dbReference>
<keyword evidence="7 11" id="KW-0406">Ion transport</keyword>
<comment type="similarity">
    <text evidence="11">Belongs to the amiloride-sensitive sodium channel (TC 1.A.6) family.</text>
</comment>
<keyword evidence="9 11" id="KW-0739">Sodium transport</keyword>
<evidence type="ECO:0000256" key="2">
    <source>
        <dbReference type="ARBA" id="ARBA00022448"/>
    </source>
</evidence>
<keyword evidence="3 11" id="KW-0894">Sodium channel</keyword>
<evidence type="ECO:0000313" key="15">
    <source>
        <dbReference type="Proteomes" id="UP001209878"/>
    </source>
</evidence>
<keyword evidence="2 11" id="KW-0813">Transport</keyword>
<keyword evidence="10 11" id="KW-0407">Ion channel</keyword>
<evidence type="ECO:0000256" key="9">
    <source>
        <dbReference type="ARBA" id="ARBA00023201"/>
    </source>
</evidence>
<keyword evidence="6" id="KW-0915">Sodium</keyword>
<evidence type="ECO:0000256" key="1">
    <source>
        <dbReference type="ARBA" id="ARBA00004141"/>
    </source>
</evidence>
<dbReference type="AlphaFoldDB" id="A0AAD9JYV5"/>
<evidence type="ECO:0000256" key="8">
    <source>
        <dbReference type="ARBA" id="ARBA00023136"/>
    </source>
</evidence>
<evidence type="ECO:0000256" key="6">
    <source>
        <dbReference type="ARBA" id="ARBA00023053"/>
    </source>
</evidence>
<dbReference type="GO" id="GO:0015280">
    <property type="term" value="F:ligand-gated sodium channel activity"/>
    <property type="evidence" value="ECO:0007669"/>
    <property type="project" value="TreeGrafter"/>
</dbReference>
<feature type="region of interest" description="Disordered" evidence="12">
    <location>
        <begin position="471"/>
        <end position="495"/>
    </location>
</feature>
<evidence type="ECO:0000256" key="10">
    <source>
        <dbReference type="ARBA" id="ARBA00023303"/>
    </source>
</evidence>
<dbReference type="PRINTS" id="PR01078">
    <property type="entry name" value="AMINACHANNEL"/>
</dbReference>
<dbReference type="Gene3D" id="1.10.287.770">
    <property type="entry name" value="YojJ-like"/>
    <property type="match status" value="1"/>
</dbReference>
<dbReference type="PANTHER" id="PTHR11690">
    <property type="entry name" value="AMILORIDE-SENSITIVE SODIUM CHANNEL-RELATED"/>
    <property type="match status" value="1"/>
</dbReference>
<keyword evidence="4 11" id="KW-0812">Transmembrane</keyword>
<organism evidence="14 15">
    <name type="scientific">Ridgeia piscesae</name>
    <name type="common">Tubeworm</name>
    <dbReference type="NCBI Taxonomy" id="27915"/>
    <lineage>
        <taxon>Eukaryota</taxon>
        <taxon>Metazoa</taxon>
        <taxon>Spiralia</taxon>
        <taxon>Lophotrochozoa</taxon>
        <taxon>Annelida</taxon>
        <taxon>Polychaeta</taxon>
        <taxon>Sedentaria</taxon>
        <taxon>Canalipalpata</taxon>
        <taxon>Sabellida</taxon>
        <taxon>Siboglinidae</taxon>
        <taxon>Ridgeia</taxon>
    </lineage>
</organism>
<dbReference type="Proteomes" id="UP001209878">
    <property type="component" value="Unassembled WGS sequence"/>
</dbReference>
<dbReference type="PANTHER" id="PTHR11690:SF248">
    <property type="entry name" value="PICKPOCKET 17, ISOFORM A"/>
    <property type="match status" value="1"/>
</dbReference>